<name>A0A3M9M2S8_9MICO</name>
<proteinExistence type="inferred from homology"/>
<dbReference type="RefSeq" id="WP_123272454.1">
    <property type="nucleotide sequence ID" value="NZ_RJJQ01000018.1"/>
</dbReference>
<evidence type="ECO:0000313" key="5">
    <source>
        <dbReference type="EMBL" id="RNI19891.1"/>
    </source>
</evidence>
<dbReference type="PRINTS" id="PR00081">
    <property type="entry name" value="GDHRDH"/>
</dbReference>
<dbReference type="PANTHER" id="PTHR43391:SF14">
    <property type="entry name" value="DEHYDROGENASE_REDUCTASE SDR FAMILY PROTEIN 7-LIKE"/>
    <property type="match status" value="1"/>
</dbReference>
<reference evidence="5 6" key="1">
    <citation type="submission" date="2018-11" db="EMBL/GenBank/DDBJ databases">
        <title>Draft genome of Simplicispira Flexivirga sp. BO-16.</title>
        <authorList>
            <person name="Im W.T."/>
        </authorList>
    </citation>
    <scope>NUCLEOTIDE SEQUENCE [LARGE SCALE GENOMIC DNA]</scope>
    <source>
        <strain evidence="5 6">BO-16</strain>
    </source>
</reference>
<dbReference type="CDD" id="cd05233">
    <property type="entry name" value="SDR_c"/>
    <property type="match status" value="1"/>
</dbReference>
<dbReference type="AlphaFoldDB" id="A0A3M9M2S8"/>
<dbReference type="Proteomes" id="UP000271678">
    <property type="component" value="Unassembled WGS sequence"/>
</dbReference>
<accession>A0A3M9M2S8</accession>
<dbReference type="Gene3D" id="3.40.50.720">
    <property type="entry name" value="NAD(P)-binding Rossmann-like Domain"/>
    <property type="match status" value="1"/>
</dbReference>
<keyword evidence="2" id="KW-0521">NADP</keyword>
<organism evidence="5 6">
    <name type="scientific">Flexivirga caeni</name>
    <dbReference type="NCBI Taxonomy" id="2294115"/>
    <lineage>
        <taxon>Bacteria</taxon>
        <taxon>Bacillati</taxon>
        <taxon>Actinomycetota</taxon>
        <taxon>Actinomycetes</taxon>
        <taxon>Micrococcales</taxon>
        <taxon>Dermacoccaceae</taxon>
        <taxon>Flexivirga</taxon>
    </lineage>
</organism>
<dbReference type="SUPFAM" id="SSF51735">
    <property type="entry name" value="NAD(P)-binding Rossmann-fold domains"/>
    <property type="match status" value="1"/>
</dbReference>
<sequence length="300" mass="31313">MGLLATKSSCSYAAARVLVTGGCSGLGQALVKLLVADAARVLVGDVHAAAPEGSLPPGVDYLRLDVSKDEDWDAARNWVESTYGGLDVLINNAGIAAGGRIDVADMDEWRRIVDINLLGVARGCHTFVPMMKQQGSGQIVNTASLAGLVHAPAMASYNAVKAGVVAISETLRSELAPSGITVSVICPSFFRTNLAESFGGKDVDMEASGTEMITKAPRSADQVAAVAFAGMKAGKFIILTDRDGHIAYAAKRFARPVYDRAMLTAGKRVGKGTTPVPPALDKLRARFAKPGPRGDGEARS</sequence>
<dbReference type="OrthoDB" id="9775296at2"/>
<dbReference type="PANTHER" id="PTHR43391">
    <property type="entry name" value="RETINOL DEHYDROGENASE-RELATED"/>
    <property type="match status" value="1"/>
</dbReference>
<dbReference type="Pfam" id="PF00106">
    <property type="entry name" value="adh_short"/>
    <property type="match status" value="1"/>
</dbReference>
<evidence type="ECO:0000256" key="3">
    <source>
        <dbReference type="ARBA" id="ARBA00023002"/>
    </source>
</evidence>
<protein>
    <submittedName>
        <fullName evidence="5">SDR family NAD(P)-dependent oxidoreductase</fullName>
    </submittedName>
</protein>
<evidence type="ECO:0000313" key="6">
    <source>
        <dbReference type="Proteomes" id="UP000271678"/>
    </source>
</evidence>
<dbReference type="GO" id="GO:0016491">
    <property type="term" value="F:oxidoreductase activity"/>
    <property type="evidence" value="ECO:0007669"/>
    <property type="project" value="UniProtKB-KW"/>
</dbReference>
<dbReference type="InterPro" id="IPR002347">
    <property type="entry name" value="SDR_fam"/>
</dbReference>
<comment type="similarity">
    <text evidence="1 4">Belongs to the short-chain dehydrogenases/reductases (SDR) family.</text>
</comment>
<gene>
    <name evidence="5" type="ORF">EFY87_15835</name>
</gene>
<evidence type="ECO:0000256" key="2">
    <source>
        <dbReference type="ARBA" id="ARBA00022857"/>
    </source>
</evidence>
<evidence type="ECO:0000256" key="1">
    <source>
        <dbReference type="ARBA" id="ARBA00006484"/>
    </source>
</evidence>
<dbReference type="PRINTS" id="PR00080">
    <property type="entry name" value="SDRFAMILY"/>
</dbReference>
<dbReference type="EMBL" id="RJJQ01000018">
    <property type="protein sequence ID" value="RNI19891.1"/>
    <property type="molecule type" value="Genomic_DNA"/>
</dbReference>
<dbReference type="InterPro" id="IPR036291">
    <property type="entry name" value="NAD(P)-bd_dom_sf"/>
</dbReference>
<evidence type="ECO:0000256" key="4">
    <source>
        <dbReference type="RuleBase" id="RU000363"/>
    </source>
</evidence>
<keyword evidence="6" id="KW-1185">Reference proteome</keyword>
<keyword evidence="3" id="KW-0560">Oxidoreductase</keyword>
<comment type="caution">
    <text evidence="5">The sequence shown here is derived from an EMBL/GenBank/DDBJ whole genome shotgun (WGS) entry which is preliminary data.</text>
</comment>